<sequence>MSTSPLGNLVRIVPLELSDLPPHPSIPQQSQAASTTTPSDSRLLTFLLAILDEASTFISPSTFSTRFTSLSTKSSPPSTAPVELYKREISASDVSSIQWSENPRVPRKPPAKVEDENWFARRSVHKNESSKTSEGTASWSEFVFGLKEQHSKHEQDFTPTLYDAHYVVDWNEEIRNLPKQGGTSEEWIEGENGVRYTDITMEIFEMCHSLPGPLSPRCFPVLVLTAFTSPTAFLAVTAPVNLLSPGPLEAAYYSTGRNTTDPSASEQQKKKPVLGVYAAVETVRLLSDGDGEDEEGGKEVKDGDGRNIQWTMATASDAKGNLPMFLQKPNLPSEVAKDVGFFMRWIKGVDVEKERQGEKDV</sequence>
<organism evidence="2 3">
    <name type="scientific">Endocarpon pusillum</name>
    <dbReference type="NCBI Taxonomy" id="364733"/>
    <lineage>
        <taxon>Eukaryota</taxon>
        <taxon>Fungi</taxon>
        <taxon>Dikarya</taxon>
        <taxon>Ascomycota</taxon>
        <taxon>Pezizomycotina</taxon>
        <taxon>Eurotiomycetes</taxon>
        <taxon>Chaetothyriomycetidae</taxon>
        <taxon>Verrucariales</taxon>
        <taxon>Verrucariaceae</taxon>
        <taxon>Endocarpon</taxon>
    </lineage>
</organism>
<evidence type="ECO:0000259" key="1">
    <source>
        <dbReference type="Pfam" id="PF11274"/>
    </source>
</evidence>
<dbReference type="AlphaFoldDB" id="A0A8H7E9Y6"/>
<dbReference type="PANTHER" id="PTHR40370:SF1">
    <property type="entry name" value="DUF3074 DOMAIN-CONTAINING PROTEIN"/>
    <property type="match status" value="1"/>
</dbReference>
<keyword evidence="3" id="KW-1185">Reference proteome</keyword>
<dbReference type="EMBL" id="JAACFV010000004">
    <property type="protein sequence ID" value="KAF7513703.1"/>
    <property type="molecule type" value="Genomic_DNA"/>
</dbReference>
<evidence type="ECO:0000313" key="3">
    <source>
        <dbReference type="Proteomes" id="UP000606974"/>
    </source>
</evidence>
<gene>
    <name evidence="2" type="ORF">GJ744_007754</name>
</gene>
<feature type="domain" description="DUF3074" evidence="1">
    <location>
        <begin position="118"/>
        <end position="346"/>
    </location>
</feature>
<name>A0A8H7E9Y6_9EURO</name>
<dbReference type="InterPro" id="IPR024500">
    <property type="entry name" value="DUF3074"/>
</dbReference>
<dbReference type="OrthoDB" id="6423603at2759"/>
<comment type="caution">
    <text evidence="2">The sequence shown here is derived from an EMBL/GenBank/DDBJ whole genome shotgun (WGS) entry which is preliminary data.</text>
</comment>
<dbReference type="Pfam" id="PF11274">
    <property type="entry name" value="DUF3074"/>
    <property type="match status" value="1"/>
</dbReference>
<proteinExistence type="predicted"/>
<protein>
    <recommendedName>
        <fullName evidence="1">DUF3074 domain-containing protein</fullName>
    </recommendedName>
</protein>
<dbReference type="PANTHER" id="PTHR40370">
    <property type="entry name" value="EXPRESSED PROTEIN"/>
    <property type="match status" value="1"/>
</dbReference>
<accession>A0A8H7E9Y6</accession>
<dbReference type="Proteomes" id="UP000606974">
    <property type="component" value="Unassembled WGS sequence"/>
</dbReference>
<evidence type="ECO:0000313" key="2">
    <source>
        <dbReference type="EMBL" id="KAF7513703.1"/>
    </source>
</evidence>
<reference evidence="2" key="1">
    <citation type="submission" date="2020-02" db="EMBL/GenBank/DDBJ databases">
        <authorList>
            <person name="Palmer J.M."/>
        </authorList>
    </citation>
    <scope>NUCLEOTIDE SEQUENCE</scope>
    <source>
        <strain evidence="2">EPUS1.4</strain>
        <tissue evidence="2">Thallus</tissue>
    </source>
</reference>